<gene>
    <name evidence="1" type="ORF">VNO77_02852</name>
</gene>
<keyword evidence="2" id="KW-1185">Reference proteome</keyword>
<comment type="caution">
    <text evidence="1">The sequence shown here is derived from an EMBL/GenBank/DDBJ whole genome shotgun (WGS) entry which is preliminary data.</text>
</comment>
<reference evidence="1 2" key="1">
    <citation type="submission" date="2024-01" db="EMBL/GenBank/DDBJ databases">
        <title>The genomes of 5 underutilized Papilionoideae crops provide insights into root nodulation and disease resistanc.</title>
        <authorList>
            <person name="Jiang F."/>
        </authorList>
    </citation>
    <scope>NUCLEOTIDE SEQUENCE [LARGE SCALE GENOMIC DNA]</scope>
    <source>
        <strain evidence="1">LVBAO_FW01</strain>
        <tissue evidence="1">Leaves</tissue>
    </source>
</reference>
<proteinExistence type="predicted"/>
<organism evidence="1 2">
    <name type="scientific">Canavalia gladiata</name>
    <name type="common">Sword bean</name>
    <name type="synonym">Dolichos gladiatus</name>
    <dbReference type="NCBI Taxonomy" id="3824"/>
    <lineage>
        <taxon>Eukaryota</taxon>
        <taxon>Viridiplantae</taxon>
        <taxon>Streptophyta</taxon>
        <taxon>Embryophyta</taxon>
        <taxon>Tracheophyta</taxon>
        <taxon>Spermatophyta</taxon>
        <taxon>Magnoliopsida</taxon>
        <taxon>eudicotyledons</taxon>
        <taxon>Gunneridae</taxon>
        <taxon>Pentapetalae</taxon>
        <taxon>rosids</taxon>
        <taxon>fabids</taxon>
        <taxon>Fabales</taxon>
        <taxon>Fabaceae</taxon>
        <taxon>Papilionoideae</taxon>
        <taxon>50 kb inversion clade</taxon>
        <taxon>NPAAA clade</taxon>
        <taxon>indigoferoid/millettioid clade</taxon>
        <taxon>Phaseoleae</taxon>
        <taxon>Canavalia</taxon>
    </lineage>
</organism>
<evidence type="ECO:0000313" key="1">
    <source>
        <dbReference type="EMBL" id="KAK7360837.1"/>
    </source>
</evidence>
<accession>A0AAN9MUD5</accession>
<protein>
    <submittedName>
        <fullName evidence="1">Uncharacterized protein</fullName>
    </submittedName>
</protein>
<evidence type="ECO:0000313" key="2">
    <source>
        <dbReference type="Proteomes" id="UP001367508"/>
    </source>
</evidence>
<dbReference type="AlphaFoldDB" id="A0AAN9MUD5"/>
<sequence length="157" mass="18186">MHLYDKDDGDWTKLITMTLKGSHFVDQNGKAVFLHIQLHVISAWILIDHSESATYNSYYGVFVFAMHHFHAFLFWHHFSHRLASKRVPSSECIIPIIVQITMGILQLELMAVFDSIYGIGKGTKAWMCEEPVSFYYTFLIPEKHKTFSAPSHVLRIL</sequence>
<dbReference type="Proteomes" id="UP001367508">
    <property type="component" value="Unassembled WGS sequence"/>
</dbReference>
<name>A0AAN9MUD5_CANGL</name>
<dbReference type="EMBL" id="JAYMYQ010000001">
    <property type="protein sequence ID" value="KAK7360837.1"/>
    <property type="molecule type" value="Genomic_DNA"/>
</dbReference>